<keyword evidence="6" id="KW-0648">Protein biosynthesis</keyword>
<feature type="compositionally biased region" description="Polar residues" evidence="9">
    <location>
        <begin position="987"/>
        <end position="998"/>
    </location>
</feature>
<dbReference type="Gene3D" id="3.40.50.620">
    <property type="entry name" value="HUPs"/>
    <property type="match status" value="1"/>
</dbReference>
<dbReference type="GO" id="GO:0032543">
    <property type="term" value="P:mitochondrial translation"/>
    <property type="evidence" value="ECO:0007669"/>
    <property type="project" value="TreeGrafter"/>
</dbReference>
<feature type="region of interest" description="Disordered" evidence="9">
    <location>
        <begin position="970"/>
        <end position="1057"/>
    </location>
</feature>
<dbReference type="PANTHER" id="PTHR11956">
    <property type="entry name" value="ARGINYL-TRNA SYNTHETASE"/>
    <property type="match status" value="1"/>
</dbReference>
<dbReference type="Proteomes" id="UP000434172">
    <property type="component" value="Unassembled WGS sequence"/>
</dbReference>
<dbReference type="InterPro" id="IPR035684">
    <property type="entry name" value="ArgRS_core"/>
</dbReference>
<keyword evidence="4" id="KW-0547">Nucleotide-binding</keyword>
<dbReference type="SUPFAM" id="SSF47323">
    <property type="entry name" value="Anticodon-binding domain of a subclass of class I aminoacyl-tRNA synthetases"/>
    <property type="match status" value="1"/>
</dbReference>
<dbReference type="NCBIfam" id="TIGR00456">
    <property type="entry name" value="argS"/>
    <property type="match status" value="1"/>
</dbReference>
<dbReference type="GO" id="GO:0004814">
    <property type="term" value="F:arginine-tRNA ligase activity"/>
    <property type="evidence" value="ECO:0007669"/>
    <property type="project" value="UniProtKB-EC"/>
</dbReference>
<proteinExistence type="inferred from homology"/>
<dbReference type="Pfam" id="PF05746">
    <property type="entry name" value="DALR_1"/>
    <property type="match status" value="1"/>
</dbReference>
<evidence type="ECO:0000256" key="4">
    <source>
        <dbReference type="ARBA" id="ARBA00022741"/>
    </source>
</evidence>
<name>A0A8H3WJ55_9PEZI</name>
<organism evidence="11 12">
    <name type="scientific">Colletotrichum asianum</name>
    <dbReference type="NCBI Taxonomy" id="702518"/>
    <lineage>
        <taxon>Eukaryota</taxon>
        <taxon>Fungi</taxon>
        <taxon>Dikarya</taxon>
        <taxon>Ascomycota</taxon>
        <taxon>Pezizomycotina</taxon>
        <taxon>Sordariomycetes</taxon>
        <taxon>Hypocreomycetidae</taxon>
        <taxon>Glomerellales</taxon>
        <taxon>Glomerellaceae</taxon>
        <taxon>Colletotrichum</taxon>
        <taxon>Colletotrichum gloeosporioides species complex</taxon>
    </lineage>
</organism>
<comment type="catalytic activity">
    <reaction evidence="8">
        <text>tRNA(Arg) + L-arginine + ATP = L-arginyl-tRNA(Arg) + AMP + diphosphate</text>
        <dbReference type="Rhea" id="RHEA:20301"/>
        <dbReference type="Rhea" id="RHEA-COMP:9658"/>
        <dbReference type="Rhea" id="RHEA-COMP:9673"/>
        <dbReference type="ChEBI" id="CHEBI:30616"/>
        <dbReference type="ChEBI" id="CHEBI:32682"/>
        <dbReference type="ChEBI" id="CHEBI:33019"/>
        <dbReference type="ChEBI" id="CHEBI:78442"/>
        <dbReference type="ChEBI" id="CHEBI:78513"/>
        <dbReference type="ChEBI" id="CHEBI:456215"/>
        <dbReference type="EC" id="6.1.1.19"/>
    </reaction>
</comment>
<dbReference type="SMART" id="SM00836">
    <property type="entry name" value="DALR_1"/>
    <property type="match status" value="1"/>
</dbReference>
<comment type="caution">
    <text evidence="11">The sequence shown here is derived from an EMBL/GenBank/DDBJ whole genome shotgun (WGS) entry which is preliminary data.</text>
</comment>
<dbReference type="Pfam" id="PF00750">
    <property type="entry name" value="tRNA-synt_1d"/>
    <property type="match status" value="1"/>
</dbReference>
<dbReference type="AlphaFoldDB" id="A0A8H3WJ55"/>
<evidence type="ECO:0000256" key="3">
    <source>
        <dbReference type="ARBA" id="ARBA00022598"/>
    </source>
</evidence>
<dbReference type="InterPro" id="IPR008909">
    <property type="entry name" value="DALR_anticod-bd"/>
</dbReference>
<evidence type="ECO:0000259" key="10">
    <source>
        <dbReference type="SMART" id="SM00836"/>
    </source>
</evidence>
<dbReference type="GO" id="GO:0006420">
    <property type="term" value="P:arginyl-tRNA aminoacylation"/>
    <property type="evidence" value="ECO:0007669"/>
    <property type="project" value="InterPro"/>
</dbReference>
<dbReference type="Gene3D" id="1.10.730.10">
    <property type="entry name" value="Isoleucyl-tRNA Synthetase, Domain 1"/>
    <property type="match status" value="1"/>
</dbReference>
<dbReference type="InterPro" id="IPR009080">
    <property type="entry name" value="tRNAsynth_Ia_anticodon-bd"/>
</dbReference>
<comment type="similarity">
    <text evidence="1">Belongs to the class-I aminoacyl-tRNA synthetase family.</text>
</comment>
<evidence type="ECO:0000313" key="11">
    <source>
        <dbReference type="EMBL" id="KAF0327440.1"/>
    </source>
</evidence>
<dbReference type="GO" id="GO:0005739">
    <property type="term" value="C:mitochondrion"/>
    <property type="evidence" value="ECO:0007669"/>
    <property type="project" value="TreeGrafter"/>
</dbReference>
<dbReference type="OrthoDB" id="68056at2759"/>
<dbReference type="InterPro" id="IPR001278">
    <property type="entry name" value="Arg-tRNA-ligase"/>
</dbReference>
<keyword evidence="5" id="KW-0067">ATP-binding</keyword>
<keyword evidence="3" id="KW-0436">Ligase</keyword>
<dbReference type="GO" id="GO:0005524">
    <property type="term" value="F:ATP binding"/>
    <property type="evidence" value="ECO:0007669"/>
    <property type="project" value="UniProtKB-KW"/>
</dbReference>
<reference evidence="11 12" key="1">
    <citation type="submission" date="2019-12" db="EMBL/GenBank/DDBJ databases">
        <title>A genome sequence resource for the geographically widespread anthracnose pathogen Colletotrichum asianum.</title>
        <authorList>
            <person name="Meng Y."/>
        </authorList>
    </citation>
    <scope>NUCLEOTIDE SEQUENCE [LARGE SCALE GENOMIC DNA]</scope>
    <source>
        <strain evidence="11 12">ICMP 18580</strain>
    </source>
</reference>
<evidence type="ECO:0000256" key="7">
    <source>
        <dbReference type="ARBA" id="ARBA00023146"/>
    </source>
</evidence>
<dbReference type="EC" id="6.1.1.19" evidence="2"/>
<dbReference type="InterPro" id="IPR016024">
    <property type="entry name" value="ARM-type_fold"/>
</dbReference>
<dbReference type="EMBL" id="WOWK01000023">
    <property type="protein sequence ID" value="KAF0327440.1"/>
    <property type="molecule type" value="Genomic_DNA"/>
</dbReference>
<dbReference type="InterPro" id="IPR014729">
    <property type="entry name" value="Rossmann-like_a/b/a_fold"/>
</dbReference>
<dbReference type="PANTHER" id="PTHR11956:SF11">
    <property type="entry name" value="ARGININE--TRNA LIGASE, MITOCHONDRIAL-RELATED"/>
    <property type="match status" value="1"/>
</dbReference>
<dbReference type="PRINTS" id="PR01038">
    <property type="entry name" value="TRNASYNTHARG"/>
</dbReference>
<evidence type="ECO:0000256" key="8">
    <source>
        <dbReference type="ARBA" id="ARBA00049339"/>
    </source>
</evidence>
<dbReference type="Gene3D" id="3.30.1360.70">
    <property type="entry name" value="Arginyl tRNA synthetase N-terminal domain"/>
    <property type="match status" value="1"/>
</dbReference>
<sequence length="1057" mass="118123">MATLSINGLHSSLERLSLDTPLPSFPPADVLVRPLDIFRSYIAKIVAEVTGCDPALAYEAIQTTAAISMGDLAVILPRLKIKANAEFPKSPLYTFPFVDGIHIRIFSSPFTLPRLLLPFIADRKELYGGDESFGLRPAPDSGKLKAIVEFSSPNIASEFEGRHLRSTINGAAIANLYERMGWDVVRMNYLGDWGKQVALLAVGWEKFGSDEEFEKDAIRHLLDVYNKIVEAFKPELEASHKAKADNKSTAEIESQGIYAERDAFFKRLEDGDADAMALWKKFRDVYVEDYTKAYARLGIKFDEYNGESQVTSESIAEVEAVLKDKGVLEESEGSWVIDFKKHGSKGLSTAVLRNRTGTTMYLLRDIANVIDLDKKHSFDKLIYVVTSDQDAHFARVAKAIELMGHVDLAKKLQHVGFGKVQGLSAQLGNAHLFGDMIDQCAAAVKTAMEEQEDGAPAAAAEPFGITSLIAQDMHTKRGNGYAFDSKKMTEFDGDTGAALQFAYTRLKLALGQLEADPAALADVDYTHLQEEEYTNLLRLMAQYPDVINAAYKSVEPSAVLSFLYRLVEQLIECLDVDEDEEAPEGPEVDLARAVLYENAKQVLENGMKVLGHYRTPTALHKPLPQHITATQQQHHKSLGLTPLPPYIHTHHRTTTPPLHTVMSGRRDRGTAVITPVERARRAERAKEKIREEVTFTPALLGRVQSRVDANAFRRCISDNTIYQSICNSLKDQNLPERERRPDLVDFLALEAILPVQYNGQYNKVLKDLFVRCHTISWVKEAILKANHDWFQDQLKESKDFIRTMINKVDSQLLEIILEDIETSFWRENIKDHVLYKKVYHKLLSDTALTQRDVLTVVAINGGRYPTEIFRHLVIKQNSDMLNFGNNMHARHDLYEDEEYRGSAPAYIPQANNTLQSLAPSATAVPTAAAPTSSAASATDSISDLEAIAEAMGDKNKSREMRKKIQEMKALMGGDSLRTVRGGRVQKPQKSTQGRQVMQSIEKDDDEEDDDEEDDDEEDDDEEDDDEEDGDDTVVTKKEQVSPGTKAPARAKGGRKTG</sequence>
<keyword evidence="7 11" id="KW-0030">Aminoacyl-tRNA synthetase</keyword>
<keyword evidence="12" id="KW-1185">Reference proteome</keyword>
<dbReference type="SUPFAM" id="SSF52374">
    <property type="entry name" value="Nucleotidylyl transferase"/>
    <property type="match status" value="1"/>
</dbReference>
<evidence type="ECO:0000256" key="1">
    <source>
        <dbReference type="ARBA" id="ARBA00005594"/>
    </source>
</evidence>
<protein>
    <recommendedName>
        <fullName evidence="2">arginine--tRNA ligase</fullName>
        <ecNumber evidence="2">6.1.1.19</ecNumber>
    </recommendedName>
</protein>
<dbReference type="SUPFAM" id="SSF48371">
    <property type="entry name" value="ARM repeat"/>
    <property type="match status" value="1"/>
</dbReference>
<feature type="domain" description="DALR anticodon binding" evidence="10">
    <location>
        <begin position="499"/>
        <end position="610"/>
    </location>
</feature>
<accession>A0A8H3WJ55</accession>
<evidence type="ECO:0000256" key="5">
    <source>
        <dbReference type="ARBA" id="ARBA00022840"/>
    </source>
</evidence>
<evidence type="ECO:0000256" key="2">
    <source>
        <dbReference type="ARBA" id="ARBA00012837"/>
    </source>
</evidence>
<dbReference type="InterPro" id="IPR036695">
    <property type="entry name" value="Arg-tRNA-synth_N_sf"/>
</dbReference>
<evidence type="ECO:0000313" key="12">
    <source>
        <dbReference type="Proteomes" id="UP000434172"/>
    </source>
</evidence>
<feature type="compositionally biased region" description="Acidic residues" evidence="9">
    <location>
        <begin position="1002"/>
        <end position="1031"/>
    </location>
</feature>
<gene>
    <name evidence="11" type="ORF">GQ607_005301</name>
</gene>
<evidence type="ECO:0000256" key="6">
    <source>
        <dbReference type="ARBA" id="ARBA00022917"/>
    </source>
</evidence>
<dbReference type="SUPFAM" id="SSF55190">
    <property type="entry name" value="Arginyl-tRNA synthetase (ArgRS), N-terminal 'additional' domain"/>
    <property type="match status" value="1"/>
</dbReference>
<evidence type="ECO:0000256" key="9">
    <source>
        <dbReference type="SAM" id="MobiDB-lite"/>
    </source>
</evidence>